<reference evidence="2 3" key="1">
    <citation type="submission" date="2017-06" db="EMBL/GenBank/DDBJ databases">
        <title>Draft genome of Bartonella tribocorum C635.</title>
        <authorList>
            <person name="Hadjadj L."/>
            <person name="Jiyipong T."/>
            <person name="Diene S.M."/>
            <person name="Morand S."/>
            <person name="Rolain J.-M."/>
        </authorList>
    </citation>
    <scope>NUCLEOTIDE SEQUENCE [LARGE SCALE GENOMIC DNA]</scope>
    <source>
        <strain evidence="2 3">C635</strain>
    </source>
</reference>
<dbReference type="InterPro" id="IPR012334">
    <property type="entry name" value="Pectin_lyas_fold"/>
</dbReference>
<dbReference type="NCBIfam" id="TIGR01901">
    <property type="entry name" value="adhes_NPXG"/>
    <property type="match status" value="1"/>
</dbReference>
<comment type="caution">
    <text evidence="2">The sequence shown here is derived from an EMBL/GenBank/DDBJ whole genome shotgun (WGS) entry which is preliminary data.</text>
</comment>
<organism evidence="2 3">
    <name type="scientific">Bartonella tribocorum</name>
    <dbReference type="NCBI Taxonomy" id="85701"/>
    <lineage>
        <taxon>Bacteria</taxon>
        <taxon>Pseudomonadati</taxon>
        <taxon>Pseudomonadota</taxon>
        <taxon>Alphaproteobacteria</taxon>
        <taxon>Hyphomicrobiales</taxon>
        <taxon>Bartonellaceae</taxon>
        <taxon>Bartonella</taxon>
    </lineage>
</organism>
<dbReference type="InterPro" id="IPR011050">
    <property type="entry name" value="Pectin_lyase_fold/virulence"/>
</dbReference>
<gene>
    <name evidence="2" type="ORF">CEV08_08410</name>
</gene>
<evidence type="ECO:0000313" key="3">
    <source>
        <dbReference type="Proteomes" id="UP000230791"/>
    </source>
</evidence>
<dbReference type="Proteomes" id="UP000230791">
    <property type="component" value="Unassembled WGS sequence"/>
</dbReference>
<dbReference type="Gene3D" id="2.160.20.10">
    <property type="entry name" value="Single-stranded right-handed beta-helix, Pectin lyase-like"/>
    <property type="match status" value="1"/>
</dbReference>
<feature type="non-terminal residue" evidence="2">
    <location>
        <position position="1023"/>
    </location>
</feature>
<dbReference type="Pfam" id="PF05860">
    <property type="entry name" value="TPS"/>
    <property type="match status" value="1"/>
</dbReference>
<dbReference type="EMBL" id="NJPP01000043">
    <property type="protein sequence ID" value="PIT68233.1"/>
    <property type="molecule type" value="Genomic_DNA"/>
</dbReference>
<protein>
    <submittedName>
        <fullName evidence="2">Filamentous hemagglutinin</fullName>
    </submittedName>
</protein>
<evidence type="ECO:0000313" key="2">
    <source>
        <dbReference type="EMBL" id="PIT68233.1"/>
    </source>
</evidence>
<dbReference type="OrthoDB" id="2664633at2"/>
<name>A0A2N9Y950_9HYPH</name>
<evidence type="ECO:0000259" key="1">
    <source>
        <dbReference type="SMART" id="SM00912"/>
    </source>
</evidence>
<dbReference type="RefSeq" id="WP_143434469.1">
    <property type="nucleotide sequence ID" value="NZ_NJPP01000043.1"/>
</dbReference>
<dbReference type="SMART" id="SM00912">
    <property type="entry name" value="Haemagg_act"/>
    <property type="match status" value="1"/>
</dbReference>
<feature type="domain" description="Filamentous haemagglutinin FhaB/tRNA nuclease CdiA-like TPS" evidence="1">
    <location>
        <begin position="63"/>
        <end position="185"/>
    </location>
</feature>
<dbReference type="SUPFAM" id="SSF51126">
    <property type="entry name" value="Pectin lyase-like"/>
    <property type="match status" value="1"/>
</dbReference>
<accession>A0A2N9Y950</accession>
<proteinExistence type="predicted"/>
<sequence length="1023" mass="106992">MRHEKREERAKLLSILVSSTMLKKILFGGLGFSCLLAPSGLQAQIAVDANAGAGHRPDIVAAPNGVPSIDIVTPNSRGLSHNKYDDFNIGNGGVIWNNHAQEVGQSQLGGIMPGNPHLRVTGSAKVILNEVTSSKRSALNGPGEVFGRLADVIIANPNGISCDGCGFINTPHATLTTGVPEIDASGFLKGFKVRGGDITFGAKGANFFSGKGAVDIVDIVSRTVHFEGPVAGKDIGVFAGTGSYDYTSREMKELTDITGKSEYAIDGSALGALQADQIKLVATEKGVGVRMRHDMAANAGQLHLSADGKISLQSIFGHGGVSLKSKSQSVLAKRITSKRHVDIAAKKDVTLETVGADGHLKIEAQEGLLSIAGQATSGGDMKLSSRHAIKVSGLGSGADMAFETGGDLTIAGTVLSGGHLKAHAGGDIRADLLAGGVDMAATGTVGSLILGNQGGVDLQSSQGAIAAESIYGAGDITLVSHNGVSVFQTILSHDNVAIHTQPGAGVHFGQLLAYGSVDIEGGAVDFSSLMAGGDAVLKGGSLDAGTLMTGLDFVRSQVSPSNPTGALVFYDKGSLSITAQGGIKVGHIISGENIDLFAGNDIYYDQVIGYGSATLTSVSGGISVENVLSVMGDVRLTAPRLDLSNNRSHIYTPQTLYLKGDHIDVSGSELTYGGLDFNSTNVLDIHHARLQAVTDRGGTGDILFIAPGVLVDETTLVLAARDFVIKTGNLHNSGQLAAGQNLAFSVTGNVTNSKTGLIYVKGNGALKVDGALLNDAGVVMAEGDLSFTNAAGSGKSLSLVNKAGLIQVGGNLNIQTNSLKNEADSTPIITEKKEYSDISFQKPEGADQLSDGMLYQDAKIGLWGKGHEHQDDKLIGKGHVELYLDIPLWNSKEETYGTATLKDGTVYKAFTWKHKSIKKEFSVHHYKWNGDRWGGWFLPNNNWSHMTEETVTQTFSHKSAAQGMIQSHGNLIINADNIENNYSIIKAGENADIHANVLTNVGATAYKNTYLGCQANTDSYCYA</sequence>
<dbReference type="InterPro" id="IPR008638">
    <property type="entry name" value="FhaB/CdiA-like_TPS"/>
</dbReference>
<dbReference type="AlphaFoldDB" id="A0A2N9Y950"/>